<protein>
    <recommendedName>
        <fullName evidence="1">Copper type II ascorbate-dependent monooxygenase N-terminal domain-containing protein</fullName>
    </recommendedName>
</protein>
<dbReference type="PANTHER" id="PTHR10157:SF23">
    <property type="entry name" value="MOXD1 HOMOLOG 1"/>
    <property type="match status" value="1"/>
</dbReference>
<keyword evidence="3" id="KW-1185">Reference proteome</keyword>
<dbReference type="GO" id="GO:0005507">
    <property type="term" value="F:copper ion binding"/>
    <property type="evidence" value="ECO:0007669"/>
    <property type="project" value="InterPro"/>
</dbReference>
<evidence type="ECO:0000259" key="1">
    <source>
        <dbReference type="Pfam" id="PF01082"/>
    </source>
</evidence>
<dbReference type="InterPro" id="IPR036939">
    <property type="entry name" value="Cu2_ascorb_mOase_N_sf"/>
</dbReference>
<dbReference type="GO" id="GO:0042420">
    <property type="term" value="P:dopamine catabolic process"/>
    <property type="evidence" value="ECO:0007669"/>
    <property type="project" value="TreeGrafter"/>
</dbReference>
<evidence type="ECO:0000313" key="2">
    <source>
        <dbReference type="EMBL" id="EYC18681.1"/>
    </source>
</evidence>
<organism evidence="2 3">
    <name type="scientific">Ancylostoma ceylanicum</name>
    <dbReference type="NCBI Taxonomy" id="53326"/>
    <lineage>
        <taxon>Eukaryota</taxon>
        <taxon>Metazoa</taxon>
        <taxon>Ecdysozoa</taxon>
        <taxon>Nematoda</taxon>
        <taxon>Chromadorea</taxon>
        <taxon>Rhabditida</taxon>
        <taxon>Rhabditina</taxon>
        <taxon>Rhabditomorpha</taxon>
        <taxon>Strongyloidea</taxon>
        <taxon>Ancylostomatidae</taxon>
        <taxon>Ancylostomatinae</taxon>
        <taxon>Ancylostoma</taxon>
    </lineage>
</organism>
<dbReference type="EMBL" id="JARK01001362">
    <property type="protein sequence ID" value="EYC18681.1"/>
    <property type="molecule type" value="Genomic_DNA"/>
</dbReference>
<dbReference type="GO" id="GO:0042421">
    <property type="term" value="P:norepinephrine biosynthetic process"/>
    <property type="evidence" value="ECO:0007669"/>
    <property type="project" value="TreeGrafter"/>
</dbReference>
<gene>
    <name evidence="2" type="primary">Acey_s0026.g1308</name>
    <name evidence="2" type="ORF">Y032_0026g1308</name>
</gene>
<dbReference type="STRING" id="53326.A0A016UUN6"/>
<dbReference type="GO" id="GO:0030667">
    <property type="term" value="C:secretory granule membrane"/>
    <property type="evidence" value="ECO:0007669"/>
    <property type="project" value="TreeGrafter"/>
</dbReference>
<dbReference type="Pfam" id="PF01082">
    <property type="entry name" value="Cu2_monooxygen"/>
    <property type="match status" value="1"/>
</dbReference>
<sequence>MSATARSCSHVIAAWAMGEGPIYFPPEAGLPLGGEDGKNYIKVEIHYNNPGLISGVVDNSGFELVVTTELR</sequence>
<feature type="domain" description="Copper type II ascorbate-dependent monooxygenase N-terminal" evidence="1">
    <location>
        <begin position="3"/>
        <end position="51"/>
    </location>
</feature>
<dbReference type="Proteomes" id="UP000024635">
    <property type="component" value="Unassembled WGS sequence"/>
</dbReference>
<name>A0A016UUN6_9BILA</name>
<accession>A0A016UUN6</accession>
<reference evidence="3" key="1">
    <citation type="journal article" date="2015" name="Nat. Genet.">
        <title>The genome and transcriptome of the zoonotic hookworm Ancylostoma ceylanicum identify infection-specific gene families.</title>
        <authorList>
            <person name="Schwarz E.M."/>
            <person name="Hu Y."/>
            <person name="Antoshechkin I."/>
            <person name="Miller M.M."/>
            <person name="Sternberg P.W."/>
            <person name="Aroian R.V."/>
        </authorList>
    </citation>
    <scope>NUCLEOTIDE SEQUENCE</scope>
    <source>
        <strain evidence="3">HY135</strain>
    </source>
</reference>
<dbReference type="GO" id="GO:0004500">
    <property type="term" value="F:dopamine beta-monooxygenase activity"/>
    <property type="evidence" value="ECO:0007669"/>
    <property type="project" value="InterPro"/>
</dbReference>
<comment type="caution">
    <text evidence="2">The sequence shown here is derived from an EMBL/GenBank/DDBJ whole genome shotgun (WGS) entry which is preliminary data.</text>
</comment>
<dbReference type="SUPFAM" id="SSF49742">
    <property type="entry name" value="PHM/PNGase F"/>
    <property type="match status" value="1"/>
</dbReference>
<dbReference type="AlphaFoldDB" id="A0A016UUN6"/>
<dbReference type="InterPro" id="IPR000945">
    <property type="entry name" value="DBH-like"/>
</dbReference>
<dbReference type="OrthoDB" id="129121at2759"/>
<dbReference type="GO" id="GO:0006589">
    <property type="term" value="P:octopamine biosynthetic process"/>
    <property type="evidence" value="ECO:0007669"/>
    <property type="project" value="TreeGrafter"/>
</dbReference>
<evidence type="ECO:0000313" key="3">
    <source>
        <dbReference type="Proteomes" id="UP000024635"/>
    </source>
</evidence>
<dbReference type="InterPro" id="IPR000323">
    <property type="entry name" value="Cu2_ascorb_mOase_N"/>
</dbReference>
<dbReference type="GO" id="GO:0005615">
    <property type="term" value="C:extracellular space"/>
    <property type="evidence" value="ECO:0007669"/>
    <property type="project" value="TreeGrafter"/>
</dbReference>
<dbReference type="Gene3D" id="2.60.120.310">
    <property type="entry name" value="Copper type II, ascorbate-dependent monooxygenase, N-terminal domain"/>
    <property type="match status" value="1"/>
</dbReference>
<proteinExistence type="predicted"/>
<dbReference type="InterPro" id="IPR008977">
    <property type="entry name" value="PHM/PNGase_F_dom_sf"/>
</dbReference>
<dbReference type="PANTHER" id="PTHR10157">
    <property type="entry name" value="DOPAMINE BETA HYDROXYLASE RELATED"/>
    <property type="match status" value="1"/>
</dbReference>